<reference evidence="3" key="1">
    <citation type="submission" date="2023-10" db="EMBL/GenBank/DDBJ databases">
        <title>Genome assemblies of two species of porcelain crab, Petrolisthes cinctipes and Petrolisthes manimaculis (Anomura: Porcellanidae).</title>
        <authorList>
            <person name="Angst P."/>
        </authorList>
    </citation>
    <scope>NUCLEOTIDE SEQUENCE</scope>
    <source>
        <strain evidence="3">PB745_01</strain>
        <tissue evidence="3">Gill</tissue>
    </source>
</reference>
<dbReference type="Pfam" id="PF01429">
    <property type="entry name" value="MBD"/>
    <property type="match status" value="1"/>
</dbReference>
<organism evidence="3 4">
    <name type="scientific">Petrolisthes cinctipes</name>
    <name type="common">Flat porcelain crab</name>
    <dbReference type="NCBI Taxonomy" id="88211"/>
    <lineage>
        <taxon>Eukaryota</taxon>
        <taxon>Metazoa</taxon>
        <taxon>Ecdysozoa</taxon>
        <taxon>Arthropoda</taxon>
        <taxon>Crustacea</taxon>
        <taxon>Multicrustacea</taxon>
        <taxon>Malacostraca</taxon>
        <taxon>Eumalacostraca</taxon>
        <taxon>Eucarida</taxon>
        <taxon>Decapoda</taxon>
        <taxon>Pleocyemata</taxon>
        <taxon>Anomura</taxon>
        <taxon>Galatheoidea</taxon>
        <taxon>Porcellanidae</taxon>
        <taxon>Petrolisthes</taxon>
    </lineage>
</organism>
<dbReference type="InterPro" id="IPR001739">
    <property type="entry name" value="Methyl_CpG_DNA-bd"/>
</dbReference>
<feature type="compositionally biased region" description="Basic and acidic residues" evidence="1">
    <location>
        <begin position="251"/>
        <end position="262"/>
    </location>
</feature>
<dbReference type="Gene3D" id="3.30.890.10">
    <property type="entry name" value="Methyl-cpg-binding Protein 2, Chain A"/>
    <property type="match status" value="1"/>
</dbReference>
<evidence type="ECO:0000313" key="4">
    <source>
        <dbReference type="Proteomes" id="UP001286313"/>
    </source>
</evidence>
<gene>
    <name evidence="3" type="ORF">Pcinc_021634</name>
</gene>
<feature type="region of interest" description="Disordered" evidence="1">
    <location>
        <begin position="238"/>
        <end position="262"/>
    </location>
</feature>
<keyword evidence="4" id="KW-1185">Reference proteome</keyword>
<comment type="caution">
    <text evidence="3">The sequence shown here is derived from an EMBL/GenBank/DDBJ whole genome shotgun (WGS) entry which is preliminary data.</text>
</comment>
<name>A0AAE1FGG1_PETCI</name>
<feature type="region of interest" description="Disordered" evidence="1">
    <location>
        <begin position="127"/>
        <end position="149"/>
    </location>
</feature>
<dbReference type="Proteomes" id="UP001286313">
    <property type="component" value="Unassembled WGS sequence"/>
</dbReference>
<evidence type="ECO:0000313" key="3">
    <source>
        <dbReference type="EMBL" id="KAK3873346.1"/>
    </source>
</evidence>
<dbReference type="SMART" id="SM00391">
    <property type="entry name" value="MBD"/>
    <property type="match status" value="1"/>
</dbReference>
<feature type="domain" description="MBD" evidence="2">
    <location>
        <begin position="35"/>
        <end position="107"/>
    </location>
</feature>
<dbReference type="AlphaFoldDB" id="A0AAE1FGG1"/>
<dbReference type="SUPFAM" id="SSF54171">
    <property type="entry name" value="DNA-binding domain"/>
    <property type="match status" value="1"/>
</dbReference>
<protein>
    <recommendedName>
        <fullName evidence="2">MBD domain-containing protein</fullName>
    </recommendedName>
</protein>
<dbReference type="InterPro" id="IPR016177">
    <property type="entry name" value="DNA-bd_dom_sf"/>
</dbReference>
<dbReference type="PROSITE" id="PS50982">
    <property type="entry name" value="MBD"/>
    <property type="match status" value="1"/>
</dbReference>
<proteinExistence type="predicted"/>
<dbReference type="CDD" id="cd00122">
    <property type="entry name" value="MBD"/>
    <property type="match status" value="1"/>
</dbReference>
<feature type="compositionally biased region" description="Polar residues" evidence="1">
    <location>
        <begin position="132"/>
        <end position="149"/>
    </location>
</feature>
<evidence type="ECO:0000256" key="1">
    <source>
        <dbReference type="SAM" id="MobiDB-lite"/>
    </source>
</evidence>
<dbReference type="EMBL" id="JAWQEG010002231">
    <property type="protein sequence ID" value="KAK3873346.1"/>
    <property type="molecule type" value="Genomic_DNA"/>
</dbReference>
<dbReference type="GO" id="GO:0003677">
    <property type="term" value="F:DNA binding"/>
    <property type="evidence" value="ECO:0007669"/>
    <property type="project" value="InterPro"/>
</dbReference>
<evidence type="ECO:0000259" key="2">
    <source>
        <dbReference type="PROSITE" id="PS50982"/>
    </source>
</evidence>
<accession>A0AAE1FGG1</accession>
<sequence length="262" mass="31097">MSDVQQQQKRLDEDQNLKPYMSKMKRIRGINYKDPEVLKKFKIPLTLGWQREVVQRATICFNVRCDVYYHSPFGKKLRSTVELENYLVEKGVTDVGTDNFTFWREPLGYGEPYEIYRLAQRRSRVTHDGSPIQDSLPTQTKHSSSEVQQRTYVRRVPQWKKIKNAPRPDVNQLPREWPNDGFWVTDFNDVHNNMGTDDVEIVNEAGELTGFEEWREESESQNQEQLHGPKMEIEIERANQCMERVQQQQPEELKQNSEEMMR</sequence>